<proteinExistence type="predicted"/>
<reference evidence="2" key="1">
    <citation type="journal article" date="2019" name="Int. J. Syst. Evol. Microbiol.">
        <title>The Global Catalogue of Microorganisms (GCM) 10K type strain sequencing project: providing services to taxonomists for standard genome sequencing and annotation.</title>
        <authorList>
            <consortium name="The Broad Institute Genomics Platform"/>
            <consortium name="The Broad Institute Genome Sequencing Center for Infectious Disease"/>
            <person name="Wu L."/>
            <person name="Ma J."/>
        </authorList>
    </citation>
    <scope>NUCLEOTIDE SEQUENCE [LARGE SCALE GENOMIC DNA]</scope>
    <source>
        <strain evidence="2">CCUG 62215</strain>
    </source>
</reference>
<gene>
    <name evidence="1" type="ORF">ACFQ1Q_04570</name>
</gene>
<sequence length="184" mass="21872">MSNIKYFIAFATTLFFTTIVIAQIKPLYKYDIVDIDDYNGFAEYRLQRKKYFLHYNKISKGKDSIVYNKILIRENDTILNIKTEDITFFSILKKRYLFVSYYPKEQKGVSIGFSIRRLGKVDVIDLKYPTRRWYFNLDKDKGVSLDGIHDFKPDTGEIIFNYKFSIDTKNKSKPIPTHNYANNY</sequence>
<comment type="caution">
    <text evidence="1">The sequence shown here is derived from an EMBL/GenBank/DDBJ whole genome shotgun (WGS) entry which is preliminary data.</text>
</comment>
<protein>
    <submittedName>
        <fullName evidence="1">Uncharacterized protein</fullName>
    </submittedName>
</protein>
<name>A0ABW3N7T0_9FLAO</name>
<evidence type="ECO:0000313" key="1">
    <source>
        <dbReference type="EMBL" id="MFD1062510.1"/>
    </source>
</evidence>
<dbReference type="RefSeq" id="WP_386128437.1">
    <property type="nucleotide sequence ID" value="NZ_JBHTJL010000009.1"/>
</dbReference>
<accession>A0ABW3N7T0</accession>
<keyword evidence="2" id="KW-1185">Reference proteome</keyword>
<dbReference type="Proteomes" id="UP001597013">
    <property type="component" value="Unassembled WGS sequence"/>
</dbReference>
<dbReference type="EMBL" id="JBHTJL010000009">
    <property type="protein sequence ID" value="MFD1062510.1"/>
    <property type="molecule type" value="Genomic_DNA"/>
</dbReference>
<organism evidence="1 2">
    <name type="scientific">Winogradskyella litorisediminis</name>
    <dbReference type="NCBI Taxonomy" id="1156618"/>
    <lineage>
        <taxon>Bacteria</taxon>
        <taxon>Pseudomonadati</taxon>
        <taxon>Bacteroidota</taxon>
        <taxon>Flavobacteriia</taxon>
        <taxon>Flavobacteriales</taxon>
        <taxon>Flavobacteriaceae</taxon>
        <taxon>Winogradskyella</taxon>
    </lineage>
</organism>
<evidence type="ECO:0000313" key="2">
    <source>
        <dbReference type="Proteomes" id="UP001597013"/>
    </source>
</evidence>